<proteinExistence type="predicted"/>
<name>A0AA38J564_9AGAR</name>
<dbReference type="EMBL" id="JANVFO010000140">
    <property type="protein sequence ID" value="KAJ3710348.1"/>
    <property type="molecule type" value="Genomic_DNA"/>
</dbReference>
<organism evidence="2 3">
    <name type="scientific">Lentinula guzmanii</name>
    <dbReference type="NCBI Taxonomy" id="2804957"/>
    <lineage>
        <taxon>Eukaryota</taxon>
        <taxon>Fungi</taxon>
        <taxon>Dikarya</taxon>
        <taxon>Basidiomycota</taxon>
        <taxon>Agaricomycotina</taxon>
        <taxon>Agaricomycetes</taxon>
        <taxon>Agaricomycetidae</taxon>
        <taxon>Agaricales</taxon>
        <taxon>Marasmiineae</taxon>
        <taxon>Omphalotaceae</taxon>
        <taxon>Lentinula</taxon>
    </lineage>
</organism>
<evidence type="ECO:0000313" key="2">
    <source>
        <dbReference type="EMBL" id="KAJ3710348.1"/>
    </source>
</evidence>
<reference evidence="2" key="2">
    <citation type="journal article" date="2023" name="Proc. Natl. Acad. Sci. U.S.A.">
        <title>A global phylogenomic analysis of the shiitake genus Lentinula.</title>
        <authorList>
            <person name="Sierra-Patev S."/>
            <person name="Min B."/>
            <person name="Naranjo-Ortiz M."/>
            <person name="Looney B."/>
            <person name="Konkel Z."/>
            <person name="Slot J.C."/>
            <person name="Sakamoto Y."/>
            <person name="Steenwyk J.L."/>
            <person name="Rokas A."/>
            <person name="Carro J."/>
            <person name="Camarero S."/>
            <person name="Ferreira P."/>
            <person name="Molpeceres G."/>
            <person name="Ruiz-Duenas F.J."/>
            <person name="Serrano A."/>
            <person name="Henrissat B."/>
            <person name="Drula E."/>
            <person name="Hughes K.W."/>
            <person name="Mata J.L."/>
            <person name="Ishikawa N.K."/>
            <person name="Vargas-Isla R."/>
            <person name="Ushijima S."/>
            <person name="Smith C.A."/>
            <person name="Donoghue J."/>
            <person name="Ahrendt S."/>
            <person name="Andreopoulos W."/>
            <person name="He G."/>
            <person name="LaButti K."/>
            <person name="Lipzen A."/>
            <person name="Ng V."/>
            <person name="Riley R."/>
            <person name="Sandor L."/>
            <person name="Barry K."/>
            <person name="Martinez A.T."/>
            <person name="Xiao Y."/>
            <person name="Gibbons J.G."/>
            <person name="Terashima K."/>
            <person name="Grigoriev I.V."/>
            <person name="Hibbett D."/>
        </authorList>
    </citation>
    <scope>NUCLEOTIDE SEQUENCE</scope>
    <source>
        <strain evidence="2">ET3784</strain>
    </source>
</reference>
<dbReference type="AlphaFoldDB" id="A0AA38J564"/>
<dbReference type="Pfam" id="PF08123">
    <property type="entry name" value="DOT1"/>
    <property type="match status" value="1"/>
</dbReference>
<dbReference type="InterPro" id="IPR029063">
    <property type="entry name" value="SAM-dependent_MTases_sf"/>
</dbReference>
<sequence length="168" mass="19066">MNRLFAQTPRLSQQSRFSPILEGSYGRCIKPYLNLLPATGSHVYGEFMPLMLDFIQLDTNSIFLNLGSDIGTTVAQAAFACQCFSYGIEIWKPIAKLGDKMIHDVQVKGFGEYHLARWNWSLESKCYACARPIDQPSDRIDSRFILILRLDLSGQSSGRIDRRMPPDQ</sequence>
<feature type="domain" description="DOT1" evidence="1">
    <location>
        <begin position="37"/>
        <end position="103"/>
    </location>
</feature>
<evidence type="ECO:0000313" key="3">
    <source>
        <dbReference type="Proteomes" id="UP001176059"/>
    </source>
</evidence>
<dbReference type="Gene3D" id="1.10.260.170">
    <property type="match status" value="1"/>
</dbReference>
<dbReference type="Proteomes" id="UP001176059">
    <property type="component" value="Unassembled WGS sequence"/>
</dbReference>
<dbReference type="Gene3D" id="3.40.50.150">
    <property type="entry name" value="Vaccinia Virus protein VP39"/>
    <property type="match status" value="1"/>
</dbReference>
<keyword evidence="3" id="KW-1185">Reference proteome</keyword>
<dbReference type="InterPro" id="IPR025789">
    <property type="entry name" value="DOT1_dom"/>
</dbReference>
<dbReference type="GO" id="GO:0031151">
    <property type="term" value="F:histone H3K79 methyltransferase activity"/>
    <property type="evidence" value="ECO:0007669"/>
    <property type="project" value="InterPro"/>
</dbReference>
<comment type="caution">
    <text evidence="2">The sequence shown here is derived from an EMBL/GenBank/DDBJ whole genome shotgun (WGS) entry which is preliminary data.</text>
</comment>
<evidence type="ECO:0000259" key="1">
    <source>
        <dbReference type="Pfam" id="PF08123"/>
    </source>
</evidence>
<dbReference type="SUPFAM" id="SSF53335">
    <property type="entry name" value="S-adenosyl-L-methionine-dependent methyltransferases"/>
    <property type="match status" value="1"/>
</dbReference>
<gene>
    <name evidence="2" type="ORF">DFJ43DRAFT_1228642</name>
</gene>
<reference evidence="2" key="1">
    <citation type="submission" date="2022-08" db="EMBL/GenBank/DDBJ databases">
        <authorList>
            <consortium name="DOE Joint Genome Institute"/>
            <person name="Min B."/>
            <person name="Sierra-Patev S."/>
            <person name="Naranjo-Ortiz M."/>
            <person name="Looney B."/>
            <person name="Konkel Z."/>
            <person name="Slot J.C."/>
            <person name="Sakamoto Y."/>
            <person name="Steenwyk J.L."/>
            <person name="Rokas A."/>
            <person name="Carro J."/>
            <person name="Camarero S."/>
            <person name="Ferreira P."/>
            <person name="Molpeceres G."/>
            <person name="Ruiz-duenas F.J."/>
            <person name="Serrano A."/>
            <person name="Henrissat B."/>
            <person name="Drula E."/>
            <person name="Hughes K.W."/>
            <person name="Mata J.L."/>
            <person name="Ishikawa N.K."/>
            <person name="Vargas-Isla R."/>
            <person name="Ushijima S."/>
            <person name="Smith C.A."/>
            <person name="Ahrendt S."/>
            <person name="Andreopoulos W."/>
            <person name="He G."/>
            <person name="LaButti K."/>
            <person name="Lipzen A."/>
            <person name="Ng V."/>
            <person name="Riley R."/>
            <person name="Sandor L."/>
            <person name="Barry K."/>
            <person name="Martinez A.T."/>
            <person name="Xiao Y."/>
            <person name="Gibbons J.G."/>
            <person name="Terashima K."/>
            <person name="Hibbett D.S."/>
            <person name="Grigoriev I.V."/>
        </authorList>
    </citation>
    <scope>NUCLEOTIDE SEQUENCE</scope>
    <source>
        <strain evidence="2">ET3784</strain>
    </source>
</reference>
<accession>A0AA38J564</accession>
<protein>
    <recommendedName>
        <fullName evidence="1">DOT1 domain-containing protein</fullName>
    </recommendedName>
</protein>